<dbReference type="InterPro" id="IPR038354">
    <property type="entry name" value="VKOR_sf"/>
</dbReference>
<dbReference type="Pfam" id="PF07884">
    <property type="entry name" value="VKOR"/>
    <property type="match status" value="1"/>
</dbReference>
<evidence type="ECO:0000256" key="10">
    <source>
        <dbReference type="ARBA" id="ARBA00023157"/>
    </source>
</evidence>
<dbReference type="SMART" id="SM00756">
    <property type="entry name" value="VKc"/>
    <property type="match status" value="1"/>
</dbReference>
<evidence type="ECO:0000256" key="4">
    <source>
        <dbReference type="ARBA" id="ARBA00022692"/>
    </source>
</evidence>
<comment type="subcellular location">
    <subcellularLocation>
        <location evidence="1">Endoplasmic reticulum membrane</location>
        <topology evidence="1">Multi-pass membrane protein</topology>
    </subcellularLocation>
</comment>
<dbReference type="CDD" id="cd12917">
    <property type="entry name" value="VKOR_euk"/>
    <property type="match status" value="1"/>
</dbReference>
<evidence type="ECO:0000256" key="8">
    <source>
        <dbReference type="ARBA" id="ARBA00023002"/>
    </source>
</evidence>
<feature type="transmembrane region" description="Helical" evidence="12">
    <location>
        <begin position="141"/>
        <end position="159"/>
    </location>
</feature>
<evidence type="ECO:0000256" key="5">
    <source>
        <dbReference type="ARBA" id="ARBA00022719"/>
    </source>
</evidence>
<evidence type="ECO:0000313" key="14">
    <source>
        <dbReference type="EMBL" id="CAH3019628.1"/>
    </source>
</evidence>
<gene>
    <name evidence="14" type="ORF">PEVE_00003541</name>
</gene>
<keyword evidence="4 12" id="KW-0812">Transmembrane</keyword>
<evidence type="ECO:0000256" key="9">
    <source>
        <dbReference type="ARBA" id="ARBA00023136"/>
    </source>
</evidence>
<dbReference type="EC" id="1.17.4.4" evidence="3"/>
<keyword evidence="7 12" id="KW-1133">Transmembrane helix</keyword>
<keyword evidence="11" id="KW-0676">Redox-active center</keyword>
<organism evidence="14 15">
    <name type="scientific">Porites evermanni</name>
    <dbReference type="NCBI Taxonomy" id="104178"/>
    <lineage>
        <taxon>Eukaryota</taxon>
        <taxon>Metazoa</taxon>
        <taxon>Cnidaria</taxon>
        <taxon>Anthozoa</taxon>
        <taxon>Hexacorallia</taxon>
        <taxon>Scleractinia</taxon>
        <taxon>Fungiina</taxon>
        <taxon>Poritidae</taxon>
        <taxon>Porites</taxon>
    </lineage>
</organism>
<sequence>MSFKLAPSFLCKFFHHVDVNPQRSSDILPPPTCEVKQGMDRDYSTVKISYSMQKLRKFKEMFITPTMVDCIKLGRFLVCVVGIALSGYALHVELSHARNKEYKALCDINEHMSCSKVFSSKYGTGFGLVEPLLGKKSLLNVPNSIFGIAFYSLIMLLGVSSGKFAAWLMFLFSLLSCVGSIYLGYILFYILHDTCVVCISMYVVNAFLLIINLLNLKQVLAAAAVKKKKE</sequence>
<proteinExistence type="inferred from homology"/>
<comment type="similarity">
    <text evidence="2">Belongs to the VKOR family.</text>
</comment>
<evidence type="ECO:0000259" key="13">
    <source>
        <dbReference type="SMART" id="SM00756"/>
    </source>
</evidence>
<protein>
    <recommendedName>
        <fullName evidence="3">vitamin-K-epoxide reductase (warfarin-sensitive)</fullName>
        <ecNumber evidence="3">1.17.4.4</ecNumber>
    </recommendedName>
</protein>
<feature type="transmembrane region" description="Helical" evidence="12">
    <location>
        <begin position="166"/>
        <end position="190"/>
    </location>
</feature>
<dbReference type="Proteomes" id="UP001159427">
    <property type="component" value="Unassembled WGS sequence"/>
</dbReference>
<evidence type="ECO:0000256" key="11">
    <source>
        <dbReference type="ARBA" id="ARBA00023284"/>
    </source>
</evidence>
<comment type="caution">
    <text evidence="14">The sequence shown here is derived from an EMBL/GenBank/DDBJ whole genome shotgun (WGS) entry which is preliminary data.</text>
</comment>
<evidence type="ECO:0000313" key="15">
    <source>
        <dbReference type="Proteomes" id="UP001159427"/>
    </source>
</evidence>
<evidence type="ECO:0000256" key="7">
    <source>
        <dbReference type="ARBA" id="ARBA00022989"/>
    </source>
</evidence>
<keyword evidence="15" id="KW-1185">Reference proteome</keyword>
<dbReference type="PANTHER" id="PTHR14519:SF8">
    <property type="entry name" value="VITAMIN K EPOXIDE REDUCTASE COMPLEX SUBUNIT 1"/>
    <property type="match status" value="1"/>
</dbReference>
<evidence type="ECO:0000256" key="6">
    <source>
        <dbReference type="ARBA" id="ARBA00022824"/>
    </source>
</evidence>
<evidence type="ECO:0000256" key="12">
    <source>
        <dbReference type="SAM" id="Phobius"/>
    </source>
</evidence>
<evidence type="ECO:0000256" key="3">
    <source>
        <dbReference type="ARBA" id="ARBA00012278"/>
    </source>
</evidence>
<name>A0ABN8LVN7_9CNID</name>
<keyword evidence="6" id="KW-0256">Endoplasmic reticulum</keyword>
<feature type="transmembrane region" description="Helical" evidence="12">
    <location>
        <begin position="73"/>
        <end position="91"/>
    </location>
</feature>
<keyword evidence="5" id="KW-0874">Quinone</keyword>
<evidence type="ECO:0000256" key="2">
    <source>
        <dbReference type="ARBA" id="ARBA00006214"/>
    </source>
</evidence>
<dbReference type="PANTHER" id="PTHR14519">
    <property type="entry name" value="VITAMIN K EPOXIDE REDUCTASE COMPLEX, SUBUNIT 1"/>
    <property type="match status" value="1"/>
</dbReference>
<keyword evidence="8" id="KW-0560">Oxidoreductase</keyword>
<keyword evidence="10" id="KW-1015">Disulfide bond</keyword>
<accession>A0ABN8LVN7</accession>
<dbReference type="EMBL" id="CALNXI010000121">
    <property type="protein sequence ID" value="CAH3019628.1"/>
    <property type="molecule type" value="Genomic_DNA"/>
</dbReference>
<evidence type="ECO:0000256" key="1">
    <source>
        <dbReference type="ARBA" id="ARBA00004477"/>
    </source>
</evidence>
<feature type="domain" description="Vitamin K epoxide reductase" evidence="13">
    <location>
        <begin position="68"/>
        <end position="216"/>
    </location>
</feature>
<dbReference type="Gene3D" id="1.20.1440.130">
    <property type="entry name" value="VKOR domain"/>
    <property type="match status" value="1"/>
</dbReference>
<reference evidence="14 15" key="1">
    <citation type="submission" date="2022-05" db="EMBL/GenBank/DDBJ databases">
        <authorList>
            <consortium name="Genoscope - CEA"/>
            <person name="William W."/>
        </authorList>
    </citation>
    <scope>NUCLEOTIDE SEQUENCE [LARGE SCALE GENOMIC DNA]</scope>
</reference>
<dbReference type="InterPro" id="IPR012932">
    <property type="entry name" value="VKOR"/>
</dbReference>
<keyword evidence="9 12" id="KW-0472">Membrane</keyword>
<dbReference type="InterPro" id="IPR042406">
    <property type="entry name" value="VKORC1/VKORC1L1"/>
</dbReference>
<feature type="transmembrane region" description="Helical" evidence="12">
    <location>
        <begin position="202"/>
        <end position="225"/>
    </location>
</feature>